<name>A0A347UHV5_9RHOB</name>
<evidence type="ECO:0000313" key="1">
    <source>
        <dbReference type="EMBL" id="AXX98433.1"/>
    </source>
</evidence>
<organism evidence="1 2">
    <name type="scientific">Profundibacter amoris</name>
    <dbReference type="NCBI Taxonomy" id="2171755"/>
    <lineage>
        <taxon>Bacteria</taxon>
        <taxon>Pseudomonadati</taxon>
        <taxon>Pseudomonadota</taxon>
        <taxon>Alphaproteobacteria</taxon>
        <taxon>Rhodobacterales</taxon>
        <taxon>Paracoccaceae</taxon>
        <taxon>Profundibacter</taxon>
    </lineage>
</organism>
<protein>
    <submittedName>
        <fullName evidence="1">Uncharacterized protein</fullName>
    </submittedName>
</protein>
<keyword evidence="2" id="KW-1185">Reference proteome</keyword>
<dbReference type="EMBL" id="CP032125">
    <property type="protein sequence ID" value="AXX98433.1"/>
    <property type="molecule type" value="Genomic_DNA"/>
</dbReference>
<accession>A0A347UHV5</accession>
<gene>
    <name evidence="1" type="ORF">BAR1_11145</name>
</gene>
<dbReference type="Proteomes" id="UP000261704">
    <property type="component" value="Chromosome"/>
</dbReference>
<dbReference type="KEGG" id="pamo:BAR1_11145"/>
<sequence>MNKTEIFQNQGDMATGIKGFIQEFIPKGESFDNWSELYAIVAETPQIASLSENRIGVEIDYNNACINNPEIVSLVSSKTRETVLAICPAYKDDPETGEMMMITMRDYKDTMVKVYYHKRGPAFDIDDPADYPLGKADIKSLLAQQDTFRLVAP</sequence>
<reference evidence="1 2" key="1">
    <citation type="submission" date="2018-09" db="EMBL/GenBank/DDBJ databases">
        <title>Profundibacter amoris BAR1 gen. nov., sp. nov., a new member of the Roseobacter clade isolated at Lokis Castle Vent Field on the Arctic Mid-Oceanic Ridge.</title>
        <authorList>
            <person name="Le Moine Bauer S."/>
            <person name="Sjoeberg A.G."/>
            <person name="L'Haridon S."/>
            <person name="Stokke R."/>
            <person name="Roalkvam I."/>
            <person name="Steen I.H."/>
            <person name="Dahle H."/>
        </authorList>
    </citation>
    <scope>NUCLEOTIDE SEQUENCE [LARGE SCALE GENOMIC DNA]</scope>
    <source>
        <strain evidence="1 2">BAR1</strain>
    </source>
</reference>
<dbReference type="OrthoDB" id="7873550at2"/>
<evidence type="ECO:0000313" key="2">
    <source>
        <dbReference type="Proteomes" id="UP000261704"/>
    </source>
</evidence>
<dbReference type="AlphaFoldDB" id="A0A347UHV5"/>
<dbReference type="RefSeq" id="WP_118943089.1">
    <property type="nucleotide sequence ID" value="NZ_CP032125.1"/>
</dbReference>
<proteinExistence type="predicted"/>